<sequence>MNGHAAVMVYAPNQAGEQFMQTLSEGGHSFAVVACCPAEQRYLGARGLTNIVRINFKEQSLIYSSENEFSRVYIFEEELGRCCKVLEIIRKWTNGIIYVITTNHYPQMIYRMLGANYVIRTTKDDVSFLIENEVF</sequence>
<dbReference type="STRING" id="670482.SAMN04488542_12652"/>
<organism evidence="1 2">
    <name type="scientific">Fontibacillus panacisegetis</name>
    <dbReference type="NCBI Taxonomy" id="670482"/>
    <lineage>
        <taxon>Bacteria</taxon>
        <taxon>Bacillati</taxon>
        <taxon>Bacillota</taxon>
        <taxon>Bacilli</taxon>
        <taxon>Bacillales</taxon>
        <taxon>Paenibacillaceae</taxon>
        <taxon>Fontibacillus</taxon>
    </lineage>
</organism>
<dbReference type="Proteomes" id="UP000198972">
    <property type="component" value="Unassembled WGS sequence"/>
</dbReference>
<gene>
    <name evidence="1" type="ORF">SAMN04488542_12652</name>
</gene>
<dbReference type="RefSeq" id="WP_217640072.1">
    <property type="nucleotide sequence ID" value="NZ_FNBG01000026.1"/>
</dbReference>
<proteinExistence type="predicted"/>
<evidence type="ECO:0000313" key="1">
    <source>
        <dbReference type="EMBL" id="SDG11447.1"/>
    </source>
</evidence>
<evidence type="ECO:0000313" key="2">
    <source>
        <dbReference type="Proteomes" id="UP000198972"/>
    </source>
</evidence>
<dbReference type="AlphaFoldDB" id="A0A1G7RL49"/>
<reference evidence="1 2" key="1">
    <citation type="submission" date="2016-10" db="EMBL/GenBank/DDBJ databases">
        <authorList>
            <person name="de Groot N.N."/>
        </authorList>
    </citation>
    <scope>NUCLEOTIDE SEQUENCE [LARGE SCALE GENOMIC DNA]</scope>
    <source>
        <strain evidence="1 2">DSM 28129</strain>
    </source>
</reference>
<accession>A0A1G7RL49</accession>
<keyword evidence="2" id="KW-1185">Reference proteome</keyword>
<name>A0A1G7RL49_9BACL</name>
<dbReference type="EMBL" id="FNBG01000026">
    <property type="protein sequence ID" value="SDG11447.1"/>
    <property type="molecule type" value="Genomic_DNA"/>
</dbReference>
<protein>
    <submittedName>
        <fullName evidence="1">Uncharacterized protein</fullName>
    </submittedName>
</protein>